<dbReference type="Proteomes" id="UP000586305">
    <property type="component" value="Unassembled WGS sequence"/>
</dbReference>
<dbReference type="AlphaFoldDB" id="A0A849VBB8"/>
<name>A0A849VBB8_9GAMM</name>
<reference evidence="1 2" key="1">
    <citation type="submission" date="2020-04" db="EMBL/GenBank/DDBJ databases">
        <title>Pseudoalteromonas caenipelagi sp. nov., isolated from a tidal flat.</title>
        <authorList>
            <person name="Park S."/>
            <person name="Yoon J.-H."/>
        </authorList>
    </citation>
    <scope>NUCLEOTIDE SEQUENCE [LARGE SCALE GENOMIC DNA]</scope>
    <source>
        <strain evidence="1 2">JBTF-M23</strain>
    </source>
</reference>
<dbReference type="RefSeq" id="WP_171625359.1">
    <property type="nucleotide sequence ID" value="NZ_JABBPG010000002.1"/>
</dbReference>
<proteinExistence type="predicted"/>
<gene>
    <name evidence="1" type="ORF">HG263_07035</name>
</gene>
<evidence type="ECO:0000313" key="1">
    <source>
        <dbReference type="EMBL" id="NOU50295.1"/>
    </source>
</evidence>
<organism evidence="1 2">
    <name type="scientific">Pseudoalteromonas caenipelagi</name>
    <dbReference type="NCBI Taxonomy" id="2726988"/>
    <lineage>
        <taxon>Bacteria</taxon>
        <taxon>Pseudomonadati</taxon>
        <taxon>Pseudomonadota</taxon>
        <taxon>Gammaproteobacteria</taxon>
        <taxon>Alteromonadales</taxon>
        <taxon>Pseudoalteromonadaceae</taxon>
        <taxon>Pseudoalteromonas</taxon>
    </lineage>
</organism>
<keyword evidence="2" id="KW-1185">Reference proteome</keyword>
<comment type="caution">
    <text evidence="1">The sequence shown here is derived from an EMBL/GenBank/DDBJ whole genome shotgun (WGS) entry which is preliminary data.</text>
</comment>
<sequence>MFTLFSLLLEHGYFADKQWRNAQLQATSTTQFWLNQYQMSLHKDGTTWRLYAHQIAPKTDFLRYLKHSKSIQTLEFWLVQPLSEFVTFTDLPMDWKGCLQFNSANSEPKSTAKGVNLLPINTLVQAQENGLVEHAIAKVIFNINDLMTNEDYQIALSARATQWVYHLIQRGQTRLHHPQLVDKQNEVSFSTPSVYKTQEGETAWLSDSGEFNLPLQQVPQPRFELVDTQQLDSTGAHNISRTVISALPAPRCDQLHFGTQEDLKEVSSSCIQSHMYVYF</sequence>
<protein>
    <submittedName>
        <fullName evidence="1">Uncharacterized protein</fullName>
    </submittedName>
</protein>
<dbReference type="EMBL" id="JABBPG010000002">
    <property type="protein sequence ID" value="NOU50295.1"/>
    <property type="molecule type" value="Genomic_DNA"/>
</dbReference>
<evidence type="ECO:0000313" key="2">
    <source>
        <dbReference type="Proteomes" id="UP000586305"/>
    </source>
</evidence>
<accession>A0A849VBB8</accession>